<proteinExistence type="predicted"/>
<sequence>MRKVPSAAARLAKLPVVRSACIKLSVLYIDTKRCHPNLKSVCEVLESSVTAIGDRASPVMVKLQPQSEYCQATLLTFTMGCGCEPWIKEIVTTAKNKMHEIQDVVSIAANGTVDCVQHTVTWLMGQTQQGDDQATDQPLVERVIRVASVGLDSALILSEALIDRVLPPTEQDQEEAARLLEGFVAAKLRRSYSVRLVSVATKLCRRTFHMVESKMQSVQVIETLSRSSGLVKDLQSSWLTVAWSIQGLPQYVQHQLVSVFFFVSQMYNLGCPPSQQYPSHQDRKSLNAAEISTYKDVVPVRPPPTPTCRMRRATLKSEFENGCNVKGCVRR</sequence>
<protein>
    <submittedName>
        <fullName evidence="1">Uncharacterized protein</fullName>
    </submittedName>
</protein>
<organism evidence="1 2">
    <name type="scientific">Scortum barcoo</name>
    <name type="common">barcoo grunter</name>
    <dbReference type="NCBI Taxonomy" id="214431"/>
    <lineage>
        <taxon>Eukaryota</taxon>
        <taxon>Metazoa</taxon>
        <taxon>Chordata</taxon>
        <taxon>Craniata</taxon>
        <taxon>Vertebrata</taxon>
        <taxon>Euteleostomi</taxon>
        <taxon>Actinopterygii</taxon>
        <taxon>Neopterygii</taxon>
        <taxon>Teleostei</taxon>
        <taxon>Neoteleostei</taxon>
        <taxon>Acanthomorphata</taxon>
        <taxon>Eupercaria</taxon>
        <taxon>Centrarchiformes</taxon>
        <taxon>Terapontoidei</taxon>
        <taxon>Terapontidae</taxon>
        <taxon>Scortum</taxon>
    </lineage>
</organism>
<name>A0ACB8VCI8_9TELE</name>
<dbReference type="Proteomes" id="UP000831701">
    <property type="component" value="Chromosome 23"/>
</dbReference>
<keyword evidence="2" id="KW-1185">Reference proteome</keyword>
<accession>A0ACB8VCI8</accession>
<evidence type="ECO:0000313" key="1">
    <source>
        <dbReference type="EMBL" id="KAI3353169.1"/>
    </source>
</evidence>
<gene>
    <name evidence="1" type="ORF">L3Q82_019716</name>
</gene>
<comment type="caution">
    <text evidence="1">The sequence shown here is derived from an EMBL/GenBank/DDBJ whole genome shotgun (WGS) entry which is preliminary data.</text>
</comment>
<reference evidence="1" key="1">
    <citation type="submission" date="2022-04" db="EMBL/GenBank/DDBJ databases">
        <title>Jade perch genome.</title>
        <authorList>
            <person name="Chao B."/>
        </authorList>
    </citation>
    <scope>NUCLEOTIDE SEQUENCE</scope>
    <source>
        <strain evidence="1">CB-2022</strain>
    </source>
</reference>
<dbReference type="EMBL" id="CM041553">
    <property type="protein sequence ID" value="KAI3353169.1"/>
    <property type="molecule type" value="Genomic_DNA"/>
</dbReference>
<evidence type="ECO:0000313" key="2">
    <source>
        <dbReference type="Proteomes" id="UP000831701"/>
    </source>
</evidence>